<dbReference type="AlphaFoldDB" id="A0A0A8LCC0"/>
<evidence type="ECO:0000256" key="6">
    <source>
        <dbReference type="ARBA" id="ARBA00022833"/>
    </source>
</evidence>
<dbReference type="InterPro" id="IPR039693">
    <property type="entry name" value="Rtr1/RPAP2"/>
</dbReference>
<keyword evidence="5 12" id="KW-0378">Hydrolase</keyword>
<sequence length="211" mass="24653">MATVEEIEETILKPYRNHRQLAIREVETIGINLIDLLITKDVHDARTMKYIARFLTKQDYTDLVQERNLVKRCGYPLCSKSQARVRDPFANVQMTNFLRQNNPYAYLTEYCTKAHFRCSQFYQFQLSDEALFARVGVHLDDYLPSNEMQLLEEVLARESDVKQMIRGMTDLKLAEDDSKEEMEKDMIDMLAEIKIVEINDPCSIGDLGRDQ</sequence>
<evidence type="ECO:0000256" key="8">
    <source>
        <dbReference type="ARBA" id="ARBA00023242"/>
    </source>
</evidence>
<comment type="similarity">
    <text evidence="2 11 12">Belongs to the RPAP2 family.</text>
</comment>
<dbReference type="Gene3D" id="1.25.40.820">
    <property type="match status" value="1"/>
</dbReference>
<dbReference type="GO" id="GO:0008270">
    <property type="term" value="F:zinc ion binding"/>
    <property type="evidence" value="ECO:0007669"/>
    <property type="project" value="UniProtKB-KW"/>
</dbReference>
<evidence type="ECO:0000256" key="12">
    <source>
        <dbReference type="RuleBase" id="RU367080"/>
    </source>
</evidence>
<dbReference type="GO" id="GO:0043175">
    <property type="term" value="F:RNA polymerase core enzyme binding"/>
    <property type="evidence" value="ECO:0007669"/>
    <property type="project" value="UniProtKB-UniRule"/>
</dbReference>
<keyword evidence="6 12" id="KW-0862">Zinc</keyword>
<dbReference type="GO" id="GO:0008420">
    <property type="term" value="F:RNA polymerase II CTD heptapeptide repeat phosphatase activity"/>
    <property type="evidence" value="ECO:0007669"/>
    <property type="project" value="UniProtKB-UniRule"/>
</dbReference>
<evidence type="ECO:0000256" key="4">
    <source>
        <dbReference type="ARBA" id="ARBA00022771"/>
    </source>
</evidence>
<keyword evidence="7 12" id="KW-0904">Protein phosphatase</keyword>
<evidence type="ECO:0000256" key="7">
    <source>
        <dbReference type="ARBA" id="ARBA00022912"/>
    </source>
</evidence>
<accession>A0A0A8LCC0</accession>
<evidence type="ECO:0000256" key="11">
    <source>
        <dbReference type="PROSITE-ProRule" id="PRU00812"/>
    </source>
</evidence>
<keyword evidence="3 12" id="KW-0479">Metal-binding</keyword>
<evidence type="ECO:0000256" key="5">
    <source>
        <dbReference type="ARBA" id="ARBA00022801"/>
    </source>
</evidence>
<dbReference type="EMBL" id="CCBQ010000045">
    <property type="protein sequence ID" value="CDO95897.1"/>
    <property type="molecule type" value="Genomic_DNA"/>
</dbReference>
<evidence type="ECO:0000259" key="13">
    <source>
        <dbReference type="PROSITE" id="PS51479"/>
    </source>
</evidence>
<dbReference type="PROSITE" id="PS51479">
    <property type="entry name" value="ZF_RTR1"/>
    <property type="match status" value="1"/>
</dbReference>
<proteinExistence type="inferred from homology"/>
<name>A0A0A8LCC0_9SACH</name>
<keyword evidence="15" id="KW-1185">Reference proteome</keyword>
<dbReference type="PANTHER" id="PTHR14732">
    <property type="entry name" value="RNA POLYMERASE II SUBUNIT B1 CTD PHOSPHATASE RPAP2-RELATED"/>
    <property type="match status" value="1"/>
</dbReference>
<evidence type="ECO:0000313" key="15">
    <source>
        <dbReference type="Proteomes" id="UP000031516"/>
    </source>
</evidence>
<evidence type="ECO:0000256" key="2">
    <source>
        <dbReference type="ARBA" id="ARBA00005676"/>
    </source>
</evidence>
<evidence type="ECO:0000256" key="3">
    <source>
        <dbReference type="ARBA" id="ARBA00022723"/>
    </source>
</evidence>
<evidence type="ECO:0000313" key="14">
    <source>
        <dbReference type="EMBL" id="CDO95897.1"/>
    </source>
</evidence>
<comment type="catalytic activity">
    <reaction evidence="10 12">
        <text>O-phospho-L-threonyl-[protein] + H2O = L-threonyl-[protein] + phosphate</text>
        <dbReference type="Rhea" id="RHEA:47004"/>
        <dbReference type="Rhea" id="RHEA-COMP:11060"/>
        <dbReference type="Rhea" id="RHEA-COMP:11605"/>
        <dbReference type="ChEBI" id="CHEBI:15377"/>
        <dbReference type="ChEBI" id="CHEBI:30013"/>
        <dbReference type="ChEBI" id="CHEBI:43474"/>
        <dbReference type="ChEBI" id="CHEBI:61977"/>
        <dbReference type="EC" id="3.1.3.16"/>
    </reaction>
</comment>
<evidence type="ECO:0000256" key="9">
    <source>
        <dbReference type="ARBA" id="ARBA00047761"/>
    </source>
</evidence>
<dbReference type="EC" id="3.1.3.16" evidence="12"/>
<dbReference type="GO" id="GO:0005737">
    <property type="term" value="C:cytoplasm"/>
    <property type="evidence" value="ECO:0007669"/>
    <property type="project" value="TreeGrafter"/>
</dbReference>
<comment type="catalytic activity">
    <reaction evidence="9 12">
        <text>O-phospho-L-seryl-[protein] + H2O = L-seryl-[protein] + phosphate</text>
        <dbReference type="Rhea" id="RHEA:20629"/>
        <dbReference type="Rhea" id="RHEA-COMP:9863"/>
        <dbReference type="Rhea" id="RHEA-COMP:11604"/>
        <dbReference type="ChEBI" id="CHEBI:15377"/>
        <dbReference type="ChEBI" id="CHEBI:29999"/>
        <dbReference type="ChEBI" id="CHEBI:43474"/>
        <dbReference type="ChEBI" id="CHEBI:83421"/>
        <dbReference type="EC" id="3.1.3.16"/>
    </reaction>
</comment>
<dbReference type="GO" id="GO:0005634">
    <property type="term" value="C:nucleus"/>
    <property type="evidence" value="ECO:0007669"/>
    <property type="project" value="UniProtKB-SubCell"/>
</dbReference>
<dbReference type="Proteomes" id="UP000031516">
    <property type="component" value="Unassembled WGS sequence"/>
</dbReference>
<dbReference type="OrthoDB" id="2590500at2759"/>
<dbReference type="PANTHER" id="PTHR14732:SF0">
    <property type="entry name" value="RNA POLYMERASE II SUBUNIT B1 CTD PHOSPHATASE RPAP2-RELATED"/>
    <property type="match status" value="1"/>
</dbReference>
<feature type="domain" description="RTR1-type" evidence="13">
    <location>
        <begin position="50"/>
        <end position="135"/>
    </location>
</feature>
<gene>
    <name evidence="14" type="ORF">KLDO_g4121</name>
</gene>
<dbReference type="Pfam" id="PF04181">
    <property type="entry name" value="RPAP2_Rtr1"/>
    <property type="match status" value="1"/>
</dbReference>
<dbReference type="InterPro" id="IPR038534">
    <property type="entry name" value="Rtr1/RPAP2_sf"/>
</dbReference>
<dbReference type="InterPro" id="IPR007308">
    <property type="entry name" value="Rtr1/RPAP2_dom"/>
</dbReference>
<comment type="function">
    <text evidence="12">Putative RNA polymerase II subunit B1 C-terminal domain (CTD) phosphatase involved in RNA polymerase II transcription regulation.</text>
</comment>
<reference evidence="14 15" key="1">
    <citation type="submission" date="2014-03" db="EMBL/GenBank/DDBJ databases">
        <title>The genome of Kluyveromyces dobzhanskii.</title>
        <authorList>
            <person name="Nystedt B."/>
            <person name="Astrom S."/>
        </authorList>
    </citation>
    <scope>NUCLEOTIDE SEQUENCE [LARGE SCALE GENOMIC DNA]</scope>
    <source>
        <strain evidence="14 15">CBS 2104</strain>
    </source>
</reference>
<organism evidence="14 15">
    <name type="scientific">Kluyveromyces dobzhanskii CBS 2104</name>
    <dbReference type="NCBI Taxonomy" id="1427455"/>
    <lineage>
        <taxon>Eukaryota</taxon>
        <taxon>Fungi</taxon>
        <taxon>Dikarya</taxon>
        <taxon>Ascomycota</taxon>
        <taxon>Saccharomycotina</taxon>
        <taxon>Saccharomycetes</taxon>
        <taxon>Saccharomycetales</taxon>
        <taxon>Saccharomycetaceae</taxon>
        <taxon>Kluyveromyces</taxon>
    </lineage>
</organism>
<evidence type="ECO:0000256" key="10">
    <source>
        <dbReference type="ARBA" id="ARBA00048336"/>
    </source>
</evidence>
<keyword evidence="8 12" id="KW-0539">Nucleus</keyword>
<keyword evidence="4 12" id="KW-0863">Zinc-finger</keyword>
<comment type="caution">
    <text evidence="14">The sequence shown here is derived from an EMBL/GenBank/DDBJ whole genome shotgun (WGS) entry which is preliminary data.</text>
</comment>
<evidence type="ECO:0000256" key="1">
    <source>
        <dbReference type="ARBA" id="ARBA00004123"/>
    </source>
</evidence>
<comment type="subcellular location">
    <subcellularLocation>
        <location evidence="1 12">Nucleus</location>
    </subcellularLocation>
</comment>
<protein>
    <recommendedName>
        <fullName evidence="12">RNA polymerase II subunit B1 CTD phosphatase RPAP2 homolog</fullName>
        <ecNumber evidence="12">3.1.3.16</ecNumber>
    </recommendedName>
</protein>